<evidence type="ECO:0000313" key="4">
    <source>
        <dbReference type="Proteomes" id="UP001062165"/>
    </source>
</evidence>
<evidence type="ECO:0000256" key="1">
    <source>
        <dbReference type="SAM" id="MobiDB-lite"/>
    </source>
</evidence>
<dbReference type="PANTHER" id="PTHR45726:SF3">
    <property type="entry name" value="LEUKOTRIENE A-4 HYDROLASE"/>
    <property type="match status" value="1"/>
</dbReference>
<organism evidence="3 4">
    <name type="scientific">Reichenbachiella carrageenanivorans</name>
    <dbReference type="NCBI Taxonomy" id="2979869"/>
    <lineage>
        <taxon>Bacteria</taxon>
        <taxon>Pseudomonadati</taxon>
        <taxon>Bacteroidota</taxon>
        <taxon>Cytophagia</taxon>
        <taxon>Cytophagales</taxon>
        <taxon>Reichenbachiellaceae</taxon>
        <taxon>Reichenbachiella</taxon>
    </lineage>
</organism>
<gene>
    <name evidence="3" type="ORF">N7E81_13990</name>
</gene>
<dbReference type="InterPro" id="IPR014782">
    <property type="entry name" value="Peptidase_M1_dom"/>
</dbReference>
<dbReference type="PANTHER" id="PTHR45726">
    <property type="entry name" value="LEUKOTRIENE A-4 HYDROLASE"/>
    <property type="match status" value="1"/>
</dbReference>
<sequence>MVTRGILGLSLIFFGFVAIAQPDRWQQRVAYKMEIDMDAESNQFSGTQELTYYNNSPDTLFKVYYHLYFNAFQPGSMMDVRSRTISDPDKRVGDRIYHLGADEIGYHKINSLFQDGKPVDYSIDGTVMTVQLVAPIMPNTSVVFRMKFESQVPLQVRRSGRDNKEGIRLSMAQWYPKLAEYDYSGWHAYDYVGREFYSPWGDFDVSIKIDNEYVVAATGLLKEEINRKKKTTYRYAAENVHDFVWAADPDYVRKVVNVRDGLDFEFYYQTDTLADRWVEMEDYIKKAVPFIEERCGTYPYPVYKVIQGGDGGMEYPMATLITGHRSLKSLVGVTIHEFLHSWYQMVLGTNESLYYWMDEGFNTYYDNLTMDYLFNEKYPSKDFMKSSYKYYNQIVTSGLEEPMTTHADHFETNKAYSMASYRKGGLTLQNLSYLVGSEAFDAAMLRYYNTWKFKHPNATDFEVIMEKESGLELSWFFNYWIQSAKTIDYAVADVSMESKGTSIALTRKGYIPMPLDVLVTLKGGEQLSYHIPLGMTRGHRPLAKGEILMTEWKWVNPYYSFIIDVAKDQIESVEIDPSQRMTDLDFQNNKYPNSNNEVEIQGKPEKLENN</sequence>
<accession>A0ABY6D083</accession>
<feature type="region of interest" description="Disordered" evidence="1">
    <location>
        <begin position="583"/>
        <end position="610"/>
    </location>
</feature>
<dbReference type="Pfam" id="PF01433">
    <property type="entry name" value="Peptidase_M1"/>
    <property type="match status" value="1"/>
</dbReference>
<dbReference type="Gene3D" id="1.10.390.10">
    <property type="entry name" value="Neutral Protease Domain 2"/>
    <property type="match status" value="1"/>
</dbReference>
<dbReference type="CDD" id="cd09604">
    <property type="entry name" value="M1_APN_like"/>
    <property type="match status" value="1"/>
</dbReference>
<dbReference type="SUPFAM" id="SSF55486">
    <property type="entry name" value="Metalloproteases ('zincins'), catalytic domain"/>
    <property type="match status" value="1"/>
</dbReference>
<dbReference type="InterPro" id="IPR027268">
    <property type="entry name" value="Peptidase_M4/M1_CTD_sf"/>
</dbReference>
<dbReference type="InterPro" id="IPR034015">
    <property type="entry name" value="M1_LTA4H"/>
</dbReference>
<proteinExistence type="predicted"/>
<reference evidence="3" key="1">
    <citation type="submission" date="2022-10" db="EMBL/GenBank/DDBJ databases">
        <title>Comparative genomics and taxonomic characterization of three novel marine species of genus Reichenbachiella exhibiting antioxidant and polysaccharide degradation activities.</title>
        <authorList>
            <person name="Muhammad N."/>
            <person name="Lee Y.-J."/>
            <person name="Ko J."/>
            <person name="Kim S.-G."/>
        </authorList>
    </citation>
    <scope>NUCLEOTIDE SEQUENCE</scope>
    <source>
        <strain evidence="3">Wsw4-B4</strain>
    </source>
</reference>
<name>A0ABY6D083_9BACT</name>
<feature type="compositionally biased region" description="Polar residues" evidence="1">
    <location>
        <begin position="583"/>
        <end position="598"/>
    </location>
</feature>
<evidence type="ECO:0000313" key="3">
    <source>
        <dbReference type="EMBL" id="UXX78468.1"/>
    </source>
</evidence>
<dbReference type="RefSeq" id="WP_263050213.1">
    <property type="nucleotide sequence ID" value="NZ_CP106735.1"/>
</dbReference>
<dbReference type="Proteomes" id="UP001062165">
    <property type="component" value="Chromosome"/>
</dbReference>
<protein>
    <submittedName>
        <fullName evidence="3">M1 family metallopeptidase</fullName>
    </submittedName>
</protein>
<feature type="domain" description="Peptidase M1 membrane alanine aminopeptidase" evidence="2">
    <location>
        <begin position="325"/>
        <end position="480"/>
    </location>
</feature>
<evidence type="ECO:0000259" key="2">
    <source>
        <dbReference type="Pfam" id="PF01433"/>
    </source>
</evidence>
<feature type="compositionally biased region" description="Basic and acidic residues" evidence="1">
    <location>
        <begin position="600"/>
        <end position="610"/>
    </location>
</feature>
<dbReference type="EMBL" id="CP106735">
    <property type="protein sequence ID" value="UXX78468.1"/>
    <property type="molecule type" value="Genomic_DNA"/>
</dbReference>
<keyword evidence="4" id="KW-1185">Reference proteome</keyword>